<keyword evidence="9 12" id="KW-0949">S-adenosyl-L-methionine</keyword>
<evidence type="ECO:0000256" key="11">
    <source>
        <dbReference type="ARBA" id="ARBA00047944"/>
    </source>
</evidence>
<keyword evidence="7 12" id="KW-0489">Methyltransferase</keyword>
<dbReference type="OrthoDB" id="9815641at2"/>
<reference evidence="15 16" key="1">
    <citation type="submission" date="2016-10" db="EMBL/GenBank/DDBJ databases">
        <authorList>
            <person name="de Groot N.N."/>
        </authorList>
    </citation>
    <scope>NUCLEOTIDE SEQUENCE [LARGE SCALE GENOMIC DNA]</scope>
    <source>
        <strain evidence="15 16">DSM 17890</strain>
    </source>
</reference>
<dbReference type="InterPro" id="IPR029028">
    <property type="entry name" value="Alpha/beta_knot_MTases"/>
</dbReference>
<keyword evidence="5 12" id="KW-0963">Cytoplasm</keyword>
<dbReference type="AlphaFoldDB" id="A0A1H2VRH9"/>
<dbReference type="NCBIfam" id="NF008696">
    <property type="entry name" value="PRK11713.3-5"/>
    <property type="match status" value="1"/>
</dbReference>
<dbReference type="GO" id="GO:0070042">
    <property type="term" value="F:rRNA (uridine-N3-)-methyltransferase activity"/>
    <property type="evidence" value="ECO:0007669"/>
    <property type="project" value="TreeGrafter"/>
</dbReference>
<keyword evidence="6 12" id="KW-0698">rRNA processing</keyword>
<dbReference type="Pfam" id="PF20260">
    <property type="entry name" value="PUA_4"/>
    <property type="match status" value="1"/>
</dbReference>
<protein>
    <recommendedName>
        <fullName evidence="4 12">Ribosomal RNA small subunit methyltransferase E</fullName>
        <ecNumber evidence="3 12">2.1.1.193</ecNumber>
    </recommendedName>
</protein>
<dbReference type="InterPro" id="IPR046887">
    <property type="entry name" value="RsmE_PUA-like"/>
</dbReference>
<dbReference type="PIRSF" id="PIRSF015601">
    <property type="entry name" value="MTase_slr0722"/>
    <property type="match status" value="1"/>
</dbReference>
<evidence type="ECO:0000256" key="4">
    <source>
        <dbReference type="ARBA" id="ARBA00013673"/>
    </source>
</evidence>
<evidence type="ECO:0000256" key="9">
    <source>
        <dbReference type="ARBA" id="ARBA00022691"/>
    </source>
</evidence>
<name>A0A1H2VRH9_9RHOB</name>
<dbReference type="PANTHER" id="PTHR30027">
    <property type="entry name" value="RIBOSOMAL RNA SMALL SUBUNIT METHYLTRANSFERASE E"/>
    <property type="match status" value="1"/>
</dbReference>
<accession>A0A1H2VRH9</accession>
<dbReference type="InterPro" id="IPR006700">
    <property type="entry name" value="RsmE"/>
</dbReference>
<evidence type="ECO:0000256" key="6">
    <source>
        <dbReference type="ARBA" id="ARBA00022552"/>
    </source>
</evidence>
<feature type="domain" description="Ribosomal RNA small subunit methyltransferase E methyltransferase" evidence="13">
    <location>
        <begin position="79"/>
        <end position="248"/>
    </location>
</feature>
<comment type="function">
    <text evidence="10 12">Specifically methylates the N3 position of the uracil ring of uridine 1498 (m3U1498) in 16S rRNA. Acts on the fully assembled 30S ribosomal subunit.</text>
</comment>
<dbReference type="Proteomes" id="UP000199118">
    <property type="component" value="Unassembled WGS sequence"/>
</dbReference>
<comment type="similarity">
    <text evidence="2 12">Belongs to the RNA methyltransferase RsmE family.</text>
</comment>
<dbReference type="STRING" id="356660.SAMN05444336_102151"/>
<dbReference type="NCBIfam" id="TIGR00046">
    <property type="entry name" value="RsmE family RNA methyltransferase"/>
    <property type="match status" value="1"/>
</dbReference>
<dbReference type="GO" id="GO:0070475">
    <property type="term" value="P:rRNA base methylation"/>
    <property type="evidence" value="ECO:0007669"/>
    <property type="project" value="TreeGrafter"/>
</dbReference>
<evidence type="ECO:0000259" key="14">
    <source>
        <dbReference type="Pfam" id="PF20260"/>
    </source>
</evidence>
<evidence type="ECO:0000256" key="12">
    <source>
        <dbReference type="PIRNR" id="PIRNR015601"/>
    </source>
</evidence>
<evidence type="ECO:0000313" key="16">
    <source>
        <dbReference type="Proteomes" id="UP000199118"/>
    </source>
</evidence>
<evidence type="ECO:0000256" key="8">
    <source>
        <dbReference type="ARBA" id="ARBA00022679"/>
    </source>
</evidence>
<dbReference type="RefSeq" id="WP_092680429.1">
    <property type="nucleotide sequence ID" value="NZ_FNMZ01000002.1"/>
</dbReference>
<dbReference type="PANTHER" id="PTHR30027:SF3">
    <property type="entry name" value="16S RRNA (URACIL(1498)-N(3))-METHYLTRANSFERASE"/>
    <property type="match status" value="1"/>
</dbReference>
<evidence type="ECO:0000256" key="5">
    <source>
        <dbReference type="ARBA" id="ARBA00022490"/>
    </source>
</evidence>
<gene>
    <name evidence="15" type="ORF">SAMN05444336_102151</name>
</gene>
<dbReference type="InterPro" id="IPR046886">
    <property type="entry name" value="RsmE_MTase_dom"/>
</dbReference>
<dbReference type="CDD" id="cd18084">
    <property type="entry name" value="RsmE-like"/>
    <property type="match status" value="1"/>
</dbReference>
<dbReference type="InterPro" id="IPR015947">
    <property type="entry name" value="PUA-like_sf"/>
</dbReference>
<dbReference type="GO" id="GO:0005737">
    <property type="term" value="C:cytoplasm"/>
    <property type="evidence" value="ECO:0007669"/>
    <property type="project" value="UniProtKB-SubCell"/>
</dbReference>
<dbReference type="SUPFAM" id="SSF75217">
    <property type="entry name" value="alpha/beta knot"/>
    <property type="match status" value="1"/>
</dbReference>
<evidence type="ECO:0000256" key="10">
    <source>
        <dbReference type="ARBA" id="ARBA00025699"/>
    </source>
</evidence>
<dbReference type="EMBL" id="FNMZ01000002">
    <property type="protein sequence ID" value="SDW70878.1"/>
    <property type="molecule type" value="Genomic_DNA"/>
</dbReference>
<dbReference type="SUPFAM" id="SSF88697">
    <property type="entry name" value="PUA domain-like"/>
    <property type="match status" value="1"/>
</dbReference>
<evidence type="ECO:0000256" key="2">
    <source>
        <dbReference type="ARBA" id="ARBA00005528"/>
    </source>
</evidence>
<dbReference type="Gene3D" id="2.40.240.20">
    <property type="entry name" value="Hypothetical PUA domain-like, domain 1"/>
    <property type="match status" value="1"/>
</dbReference>
<evidence type="ECO:0000256" key="3">
    <source>
        <dbReference type="ARBA" id="ARBA00012328"/>
    </source>
</evidence>
<evidence type="ECO:0000313" key="15">
    <source>
        <dbReference type="EMBL" id="SDW70878.1"/>
    </source>
</evidence>
<dbReference type="Gene3D" id="3.40.1280.10">
    <property type="match status" value="1"/>
</dbReference>
<dbReference type="InterPro" id="IPR029026">
    <property type="entry name" value="tRNA_m1G_MTases_N"/>
</dbReference>
<proteinExistence type="inferred from homology"/>
<dbReference type="Pfam" id="PF04452">
    <property type="entry name" value="Methyltrans_RNA"/>
    <property type="match status" value="1"/>
</dbReference>
<keyword evidence="16" id="KW-1185">Reference proteome</keyword>
<dbReference type="EC" id="2.1.1.193" evidence="3 12"/>
<sequence length="261" mass="28168">MPDASAKVRLFVESDLAAGAEVALTQPQAHYLFAVMRMGVGAAARLFNGRDGEWIAEVVEAGRRGGRLTCRERSRGQTRPRDLHLLFAPVKKARTDFIVEKACELGCAALRPVFTRFTNAERLRADRLRAHMVEAAEQCGFLSIPDLAEPVRLDRVLDGWGRGGDEGRRLVFCDERRDAPPLAEALAAHAPAPGGDAGPWAVLIGPEGGFSDDEALRLRRVPGVVPASLGPRVLRADTAATTALALWQSVLGDWSGGETEI</sequence>
<comment type="catalytic activity">
    <reaction evidence="11 12">
        <text>uridine(1498) in 16S rRNA + S-adenosyl-L-methionine = N(3)-methyluridine(1498) in 16S rRNA + S-adenosyl-L-homocysteine + H(+)</text>
        <dbReference type="Rhea" id="RHEA:42920"/>
        <dbReference type="Rhea" id="RHEA-COMP:10283"/>
        <dbReference type="Rhea" id="RHEA-COMP:10284"/>
        <dbReference type="ChEBI" id="CHEBI:15378"/>
        <dbReference type="ChEBI" id="CHEBI:57856"/>
        <dbReference type="ChEBI" id="CHEBI:59789"/>
        <dbReference type="ChEBI" id="CHEBI:65315"/>
        <dbReference type="ChEBI" id="CHEBI:74502"/>
        <dbReference type="EC" id="2.1.1.193"/>
    </reaction>
</comment>
<comment type="subcellular location">
    <subcellularLocation>
        <location evidence="1 12">Cytoplasm</location>
    </subcellularLocation>
</comment>
<evidence type="ECO:0000256" key="7">
    <source>
        <dbReference type="ARBA" id="ARBA00022603"/>
    </source>
</evidence>
<organism evidence="15 16">
    <name type="scientific">Albimonas donghaensis</name>
    <dbReference type="NCBI Taxonomy" id="356660"/>
    <lineage>
        <taxon>Bacteria</taxon>
        <taxon>Pseudomonadati</taxon>
        <taxon>Pseudomonadota</taxon>
        <taxon>Alphaproteobacteria</taxon>
        <taxon>Rhodobacterales</taxon>
        <taxon>Paracoccaceae</taxon>
        <taxon>Albimonas</taxon>
    </lineage>
</organism>
<feature type="domain" description="Ribosomal RNA small subunit methyltransferase E PUA-like" evidence="14">
    <location>
        <begin position="24"/>
        <end position="64"/>
    </location>
</feature>
<evidence type="ECO:0000259" key="13">
    <source>
        <dbReference type="Pfam" id="PF04452"/>
    </source>
</evidence>
<keyword evidence="8 12" id="KW-0808">Transferase</keyword>
<evidence type="ECO:0000256" key="1">
    <source>
        <dbReference type="ARBA" id="ARBA00004496"/>
    </source>
</evidence>